<dbReference type="EMBL" id="JAUPEV010000012">
    <property type="protein sequence ID" value="MDO7253699.1"/>
    <property type="molecule type" value="Genomic_DNA"/>
</dbReference>
<gene>
    <name evidence="11" type="ORF">Q5I04_07225</name>
    <name evidence="12" type="ORF">Q5I06_07490</name>
</gene>
<dbReference type="InterPro" id="IPR002145">
    <property type="entry name" value="CopG"/>
</dbReference>
<comment type="similarity">
    <text evidence="2 8">Belongs to the transcriptional regulatory CopG/NikR family.</text>
</comment>
<keyword evidence="7 8" id="KW-0804">Transcription</keyword>
<dbReference type="InterPro" id="IPR010985">
    <property type="entry name" value="Ribbon_hlx_hlx"/>
</dbReference>
<dbReference type="InterPro" id="IPR013321">
    <property type="entry name" value="Arc_rbn_hlx_hlx"/>
</dbReference>
<evidence type="ECO:0000256" key="5">
    <source>
        <dbReference type="ARBA" id="ARBA00023015"/>
    </source>
</evidence>
<feature type="domain" description="Transcription factor NikR nickel binding C-terminal" evidence="10">
    <location>
        <begin position="71"/>
        <end position="144"/>
    </location>
</feature>
<evidence type="ECO:0000256" key="4">
    <source>
        <dbReference type="ARBA" id="ARBA00022723"/>
    </source>
</evidence>
<keyword evidence="4" id="KW-0479">Metal-binding</keyword>
<keyword evidence="6 8" id="KW-0238">DNA-binding</keyword>
<comment type="caution">
    <text evidence="12">The sequence shown here is derived from an EMBL/GenBank/DDBJ whole genome shotgun (WGS) entry which is preliminary data.</text>
</comment>
<dbReference type="HAMAP" id="MF_00476">
    <property type="entry name" value="NikR"/>
    <property type="match status" value="1"/>
</dbReference>
<evidence type="ECO:0000313" key="12">
    <source>
        <dbReference type="EMBL" id="MDP2539613.1"/>
    </source>
</evidence>
<name>A0AA90PZZ8_9HELI</name>
<evidence type="ECO:0000313" key="13">
    <source>
        <dbReference type="Proteomes" id="UP001177258"/>
    </source>
</evidence>
<organism evidence="12 13">
    <name type="scientific">Helicobacter cappadocius</name>
    <dbReference type="NCBI Taxonomy" id="3063998"/>
    <lineage>
        <taxon>Bacteria</taxon>
        <taxon>Pseudomonadati</taxon>
        <taxon>Campylobacterota</taxon>
        <taxon>Epsilonproteobacteria</taxon>
        <taxon>Campylobacterales</taxon>
        <taxon>Helicobacteraceae</taxon>
        <taxon>Helicobacter</taxon>
    </lineage>
</organism>
<dbReference type="InterPro" id="IPR022988">
    <property type="entry name" value="Ni_resp_reg_NikR"/>
</dbReference>
<dbReference type="GO" id="GO:0003677">
    <property type="term" value="F:DNA binding"/>
    <property type="evidence" value="ECO:0007669"/>
    <property type="project" value="UniProtKB-KW"/>
</dbReference>
<evidence type="ECO:0000256" key="1">
    <source>
        <dbReference type="ARBA" id="ARBA00001967"/>
    </source>
</evidence>
<keyword evidence="3" id="KW-0533">Nickel</keyword>
<sequence>MPSKKQMKEKESAIRFSLSLQENLLDELDTRIIRNGYLSRSELVHDMIRENNMENSWKMKTYSSLLNKSIAVLVTTYHYQRGLDQRMIDIQHNSSVNILCNTHVYTESCNCLETIILKGCLAKIQKFSLEVGGLGGIKFSKLTKTSCFDKDK</sequence>
<dbReference type="SUPFAM" id="SSF55021">
    <property type="entry name" value="ACT-like"/>
    <property type="match status" value="1"/>
</dbReference>
<keyword evidence="14" id="KW-1185">Reference proteome</keyword>
<reference evidence="11 13" key="3">
    <citation type="journal article" date="2024" name="Syst. Appl. Microbiol.">
        <title>Helicobacter cappadocius sp. nov., from lizards: The first psychrotrophic Helicobacter species.</title>
        <authorList>
            <person name="Aydin F."/>
            <person name="Tarhane S."/>
            <person name="Karakaya E."/>
            <person name="Abay S."/>
            <person name="Kayman T."/>
            <person name="Guran O."/>
            <person name="Bozkurt E."/>
            <person name="Uzum N."/>
            <person name="Avci A."/>
            <person name="Olgun K."/>
            <person name="Jablonski D."/>
            <person name="Guran C."/>
            <person name="Burcin Saticioglu I."/>
        </authorList>
    </citation>
    <scope>NUCLEOTIDE SEQUENCE [LARGE SCALE GENOMIC DNA]</scope>
    <source>
        <strain evidence="11">Faydin-H75</strain>
        <strain evidence="13">faydin-H76</strain>
    </source>
</reference>
<evidence type="ECO:0000259" key="9">
    <source>
        <dbReference type="Pfam" id="PF01402"/>
    </source>
</evidence>
<reference evidence="12 14" key="1">
    <citation type="submission" date="2023-07" db="EMBL/GenBank/DDBJ databases">
        <title>Unpublished Manusciprt.</title>
        <authorList>
            <person name="Aydin F."/>
            <person name="Tarhane S."/>
            <person name="Saticioglu I.B."/>
            <person name="Karakaya E."/>
            <person name="Abay S."/>
            <person name="Guran O."/>
            <person name="Bozkurt E."/>
            <person name="Uzum N."/>
            <person name="Olgun K."/>
            <person name="Jablonski D."/>
        </authorList>
    </citation>
    <scope>NUCLEOTIDE SEQUENCE</scope>
    <source>
        <strain evidence="14">faydin-H75</strain>
        <strain evidence="12">Faydin-H76</strain>
    </source>
</reference>
<dbReference type="PANTHER" id="PTHR34719">
    <property type="entry name" value="NICKEL-RESPONSIVE REGULATOR"/>
    <property type="match status" value="1"/>
</dbReference>
<evidence type="ECO:0000256" key="7">
    <source>
        <dbReference type="ARBA" id="ARBA00023163"/>
    </source>
</evidence>
<accession>A0AA90PZZ8</accession>
<dbReference type="PANTHER" id="PTHR34719:SF2">
    <property type="entry name" value="NICKEL-RESPONSIVE REGULATOR"/>
    <property type="match status" value="1"/>
</dbReference>
<dbReference type="SUPFAM" id="SSF47598">
    <property type="entry name" value="Ribbon-helix-helix"/>
    <property type="match status" value="1"/>
</dbReference>
<reference evidence="11" key="2">
    <citation type="submission" date="2023-07" db="EMBL/GenBank/DDBJ databases">
        <authorList>
            <person name="Aydin F."/>
            <person name="Tarhane S."/>
            <person name="Saticioglu I.B."/>
            <person name="Karakaya E."/>
            <person name="Abay S."/>
            <person name="Guran O."/>
            <person name="Bozkurt E."/>
            <person name="Uzum N."/>
            <person name="Olgun K."/>
            <person name="Jablonski D."/>
        </authorList>
    </citation>
    <scope>NUCLEOTIDE SEQUENCE</scope>
    <source>
        <strain evidence="11">Faydin-H75</strain>
    </source>
</reference>
<dbReference type="Pfam" id="PF01402">
    <property type="entry name" value="RHH_1"/>
    <property type="match status" value="1"/>
</dbReference>
<dbReference type="EMBL" id="JAUYZK010000012">
    <property type="protein sequence ID" value="MDP2539613.1"/>
    <property type="molecule type" value="Genomic_DNA"/>
</dbReference>
<dbReference type="AlphaFoldDB" id="A0AA90PZZ8"/>
<evidence type="ECO:0000256" key="3">
    <source>
        <dbReference type="ARBA" id="ARBA00022596"/>
    </source>
</evidence>
<dbReference type="GO" id="GO:0010045">
    <property type="term" value="P:response to nickel cation"/>
    <property type="evidence" value="ECO:0007669"/>
    <property type="project" value="InterPro"/>
</dbReference>
<dbReference type="InterPro" id="IPR014864">
    <property type="entry name" value="TF_NikR_Ni-bd_C"/>
</dbReference>
<evidence type="ECO:0000256" key="8">
    <source>
        <dbReference type="HAMAP-Rule" id="MF_00476"/>
    </source>
</evidence>
<feature type="domain" description="Ribbon-helix-helix protein CopG" evidence="9">
    <location>
        <begin position="15"/>
        <end position="50"/>
    </location>
</feature>
<dbReference type="CDD" id="cd22231">
    <property type="entry name" value="RHH_NikR_HicB-like"/>
    <property type="match status" value="1"/>
</dbReference>
<dbReference type="Gene3D" id="3.30.70.1150">
    <property type="entry name" value="ACT-like. Chain A, domain 2"/>
    <property type="match status" value="1"/>
</dbReference>
<comment type="function">
    <text evidence="8">Transcriptional regulator.</text>
</comment>
<dbReference type="InterPro" id="IPR027271">
    <property type="entry name" value="Acetolactate_synth/TF_NikR_C"/>
</dbReference>
<evidence type="ECO:0000259" key="10">
    <source>
        <dbReference type="Pfam" id="PF08753"/>
    </source>
</evidence>
<dbReference type="InterPro" id="IPR050192">
    <property type="entry name" value="CopG/NikR_regulator"/>
</dbReference>
<evidence type="ECO:0000256" key="2">
    <source>
        <dbReference type="ARBA" id="ARBA00008478"/>
    </source>
</evidence>
<dbReference type="NCBIfam" id="NF001884">
    <property type="entry name" value="PRK00630.1"/>
    <property type="match status" value="1"/>
</dbReference>
<evidence type="ECO:0000313" key="11">
    <source>
        <dbReference type="EMBL" id="MDO7253699.1"/>
    </source>
</evidence>
<evidence type="ECO:0000313" key="14">
    <source>
        <dbReference type="Proteomes" id="UP001240777"/>
    </source>
</evidence>
<dbReference type="GO" id="GO:0016151">
    <property type="term" value="F:nickel cation binding"/>
    <property type="evidence" value="ECO:0007669"/>
    <property type="project" value="UniProtKB-UniRule"/>
</dbReference>
<dbReference type="Proteomes" id="UP001240777">
    <property type="component" value="Unassembled WGS sequence"/>
</dbReference>
<dbReference type="Pfam" id="PF08753">
    <property type="entry name" value="NikR_C"/>
    <property type="match status" value="1"/>
</dbReference>
<evidence type="ECO:0000256" key="6">
    <source>
        <dbReference type="ARBA" id="ARBA00023125"/>
    </source>
</evidence>
<dbReference type="GO" id="GO:0003700">
    <property type="term" value="F:DNA-binding transcription factor activity"/>
    <property type="evidence" value="ECO:0007669"/>
    <property type="project" value="UniProtKB-UniRule"/>
</dbReference>
<keyword evidence="5 8" id="KW-0805">Transcription regulation</keyword>
<dbReference type="Proteomes" id="UP001177258">
    <property type="component" value="Unassembled WGS sequence"/>
</dbReference>
<proteinExistence type="inferred from homology"/>
<dbReference type="InterPro" id="IPR045865">
    <property type="entry name" value="ACT-like_dom_sf"/>
</dbReference>
<dbReference type="RefSeq" id="WP_305517539.1">
    <property type="nucleotide sequence ID" value="NZ_JAUPEV010000012.1"/>
</dbReference>
<protein>
    <recommendedName>
        <fullName evidence="8">Putative nickel-responsive regulator</fullName>
    </recommendedName>
</protein>
<comment type="caution">
    <text evidence="8">Lacks conserved residue(s) required for the propagation of feature annotation.</text>
</comment>
<dbReference type="Gene3D" id="1.10.1220.10">
    <property type="entry name" value="Met repressor-like"/>
    <property type="match status" value="1"/>
</dbReference>
<comment type="cofactor">
    <cofactor evidence="1">
        <name>Ni(2+)</name>
        <dbReference type="ChEBI" id="CHEBI:49786"/>
    </cofactor>
</comment>